<comment type="caution">
    <text evidence="2">The sequence shown here is derived from an EMBL/GenBank/DDBJ whole genome shotgun (WGS) entry which is preliminary data.</text>
</comment>
<dbReference type="AlphaFoldDB" id="A0A9P4JRM5"/>
<gene>
    <name evidence="2" type="ORF">GQ43DRAFT_438029</name>
</gene>
<accession>A0A9P4JRM5</accession>
<keyword evidence="3" id="KW-1185">Reference proteome</keyword>
<dbReference type="EMBL" id="ML993879">
    <property type="protein sequence ID" value="KAF2204301.1"/>
    <property type="molecule type" value="Genomic_DNA"/>
</dbReference>
<sequence>MPSFTALPPEIRDQICEHVILSPLNSPPPLTDPDQLPNGRQSYQHPQLNSWLTRDEALYLPTPFTTTSTPLLLLSRQLHAGTTATLKRLQARAHSYDLDIVLVDEKLLLPTWIRVPALTTSVSTVRVNFRIAGMFTETNGLQKKMPRYRLSNFAAGCGGGPTMSWQLYSILERFFMVGPTGEGSDGMKDRNVVIESLRVNVETPPNVAPEAFGPPIRKRKREESAEKGASPQDLHILDPAYLTSFIKSNLEMLLRMSYHTAEYGCILYEHLDELVLTRDAVEEVRWDIAEMFRDLTFIDAFRRDREIFDDWKKRTSEKRKVRGLREA</sequence>
<reference evidence="2" key="1">
    <citation type="journal article" date="2020" name="Stud. Mycol.">
        <title>101 Dothideomycetes genomes: a test case for predicting lifestyles and emergence of pathogens.</title>
        <authorList>
            <person name="Haridas S."/>
            <person name="Albert R."/>
            <person name="Binder M."/>
            <person name="Bloem J."/>
            <person name="Labutti K."/>
            <person name="Salamov A."/>
            <person name="Andreopoulos B."/>
            <person name="Baker S."/>
            <person name="Barry K."/>
            <person name="Bills G."/>
            <person name="Bluhm B."/>
            <person name="Cannon C."/>
            <person name="Castanera R."/>
            <person name="Culley D."/>
            <person name="Daum C."/>
            <person name="Ezra D."/>
            <person name="Gonzalez J."/>
            <person name="Henrissat B."/>
            <person name="Kuo A."/>
            <person name="Liang C."/>
            <person name="Lipzen A."/>
            <person name="Lutzoni F."/>
            <person name="Magnuson J."/>
            <person name="Mondo S."/>
            <person name="Nolan M."/>
            <person name="Ohm R."/>
            <person name="Pangilinan J."/>
            <person name="Park H.-J."/>
            <person name="Ramirez L."/>
            <person name="Alfaro M."/>
            <person name="Sun H."/>
            <person name="Tritt A."/>
            <person name="Yoshinaga Y."/>
            <person name="Zwiers L.-H."/>
            <person name="Turgeon B."/>
            <person name="Goodwin S."/>
            <person name="Spatafora J."/>
            <person name="Crous P."/>
            <person name="Grigoriev I."/>
        </authorList>
    </citation>
    <scope>NUCLEOTIDE SEQUENCE</scope>
    <source>
        <strain evidence="2">ATCC 74209</strain>
    </source>
</reference>
<proteinExistence type="predicted"/>
<dbReference type="Proteomes" id="UP000799536">
    <property type="component" value="Unassembled WGS sequence"/>
</dbReference>
<protein>
    <submittedName>
        <fullName evidence="2">Uncharacterized protein</fullName>
    </submittedName>
</protein>
<feature type="region of interest" description="Disordered" evidence="1">
    <location>
        <begin position="208"/>
        <end position="231"/>
    </location>
</feature>
<evidence type="ECO:0000313" key="3">
    <source>
        <dbReference type="Proteomes" id="UP000799536"/>
    </source>
</evidence>
<organism evidence="2 3">
    <name type="scientific">Delitschia confertaspora ATCC 74209</name>
    <dbReference type="NCBI Taxonomy" id="1513339"/>
    <lineage>
        <taxon>Eukaryota</taxon>
        <taxon>Fungi</taxon>
        <taxon>Dikarya</taxon>
        <taxon>Ascomycota</taxon>
        <taxon>Pezizomycotina</taxon>
        <taxon>Dothideomycetes</taxon>
        <taxon>Pleosporomycetidae</taxon>
        <taxon>Pleosporales</taxon>
        <taxon>Delitschiaceae</taxon>
        <taxon>Delitschia</taxon>
    </lineage>
</organism>
<evidence type="ECO:0000256" key="1">
    <source>
        <dbReference type="SAM" id="MobiDB-lite"/>
    </source>
</evidence>
<name>A0A9P4JRM5_9PLEO</name>
<dbReference type="OrthoDB" id="2823490at2759"/>
<evidence type="ECO:0000313" key="2">
    <source>
        <dbReference type="EMBL" id="KAF2204301.1"/>
    </source>
</evidence>